<name>A0A6A6WEV9_9PEZI</name>
<sequence length="211" mass="24151">MHLLNILVITIIGITTNIVVAETKCRPPNWLERTANKGLDNVYKHTDASFIHGVIDSLQAVPLDEYQACPDQMIEHFRPGEEKRYTIPDDILPPELKGGFVVCRENGTPLNYQDIQAIEELQMEACEGKDNKWGKHVGGQRKDYPHGDGVAFQCDYTPRFHSHTVQTCDPKSLAEMLLLVNRYCMDYPGWFSMEAWDVTYGRQHKEALKRC</sequence>
<keyword evidence="1" id="KW-0732">Signal</keyword>
<keyword evidence="3" id="KW-1185">Reference proteome</keyword>
<dbReference type="EMBL" id="ML996568">
    <property type="protein sequence ID" value="KAF2760117.1"/>
    <property type="molecule type" value="Genomic_DNA"/>
</dbReference>
<accession>A0A6A6WEV9</accession>
<feature type="chain" id="PRO_5025407932" evidence="1">
    <location>
        <begin position="22"/>
        <end position="211"/>
    </location>
</feature>
<dbReference type="AlphaFoldDB" id="A0A6A6WEV9"/>
<dbReference type="RefSeq" id="XP_033602568.1">
    <property type="nucleotide sequence ID" value="XM_033743513.1"/>
</dbReference>
<dbReference type="Proteomes" id="UP000799437">
    <property type="component" value="Unassembled WGS sequence"/>
</dbReference>
<proteinExistence type="predicted"/>
<organism evidence="2 3">
    <name type="scientific">Pseudovirgaria hyperparasitica</name>
    <dbReference type="NCBI Taxonomy" id="470096"/>
    <lineage>
        <taxon>Eukaryota</taxon>
        <taxon>Fungi</taxon>
        <taxon>Dikarya</taxon>
        <taxon>Ascomycota</taxon>
        <taxon>Pezizomycotina</taxon>
        <taxon>Dothideomycetes</taxon>
        <taxon>Dothideomycetes incertae sedis</taxon>
        <taxon>Acrospermales</taxon>
        <taxon>Acrospermaceae</taxon>
        <taxon>Pseudovirgaria</taxon>
    </lineage>
</organism>
<evidence type="ECO:0000313" key="3">
    <source>
        <dbReference type="Proteomes" id="UP000799437"/>
    </source>
</evidence>
<dbReference type="GeneID" id="54484567"/>
<reference evidence="2" key="1">
    <citation type="journal article" date="2020" name="Stud. Mycol.">
        <title>101 Dothideomycetes genomes: a test case for predicting lifestyles and emergence of pathogens.</title>
        <authorList>
            <person name="Haridas S."/>
            <person name="Albert R."/>
            <person name="Binder M."/>
            <person name="Bloem J."/>
            <person name="Labutti K."/>
            <person name="Salamov A."/>
            <person name="Andreopoulos B."/>
            <person name="Baker S."/>
            <person name="Barry K."/>
            <person name="Bills G."/>
            <person name="Bluhm B."/>
            <person name="Cannon C."/>
            <person name="Castanera R."/>
            <person name="Culley D."/>
            <person name="Daum C."/>
            <person name="Ezra D."/>
            <person name="Gonzalez J."/>
            <person name="Henrissat B."/>
            <person name="Kuo A."/>
            <person name="Liang C."/>
            <person name="Lipzen A."/>
            <person name="Lutzoni F."/>
            <person name="Magnuson J."/>
            <person name="Mondo S."/>
            <person name="Nolan M."/>
            <person name="Ohm R."/>
            <person name="Pangilinan J."/>
            <person name="Park H.-J."/>
            <person name="Ramirez L."/>
            <person name="Alfaro M."/>
            <person name="Sun H."/>
            <person name="Tritt A."/>
            <person name="Yoshinaga Y."/>
            <person name="Zwiers L.-H."/>
            <person name="Turgeon B."/>
            <person name="Goodwin S."/>
            <person name="Spatafora J."/>
            <person name="Crous P."/>
            <person name="Grigoriev I."/>
        </authorList>
    </citation>
    <scope>NUCLEOTIDE SEQUENCE</scope>
    <source>
        <strain evidence="2">CBS 121739</strain>
    </source>
</reference>
<protein>
    <submittedName>
        <fullName evidence="2">Uncharacterized protein</fullName>
    </submittedName>
</protein>
<gene>
    <name evidence="2" type="ORF">EJ05DRAFT_474025</name>
</gene>
<evidence type="ECO:0000313" key="2">
    <source>
        <dbReference type="EMBL" id="KAF2760117.1"/>
    </source>
</evidence>
<evidence type="ECO:0000256" key="1">
    <source>
        <dbReference type="SAM" id="SignalP"/>
    </source>
</evidence>
<feature type="signal peptide" evidence="1">
    <location>
        <begin position="1"/>
        <end position="21"/>
    </location>
</feature>